<feature type="transmembrane region" description="Helical" evidence="10">
    <location>
        <begin position="24"/>
        <end position="45"/>
    </location>
</feature>
<dbReference type="GO" id="GO:0005886">
    <property type="term" value="C:plasma membrane"/>
    <property type="evidence" value="ECO:0007669"/>
    <property type="project" value="UniProtKB-SubCell"/>
</dbReference>
<keyword evidence="4 10" id="KW-0812">Transmembrane</keyword>
<feature type="transmembrane region" description="Helical" evidence="10">
    <location>
        <begin position="144"/>
        <end position="165"/>
    </location>
</feature>
<dbReference type="RefSeq" id="WP_144230894.1">
    <property type="nucleotide sequence ID" value="NZ_CBCRVV010000011.1"/>
</dbReference>
<organism evidence="12 13">
    <name type="scientific">Rariglobus hedericola</name>
    <dbReference type="NCBI Taxonomy" id="2597822"/>
    <lineage>
        <taxon>Bacteria</taxon>
        <taxon>Pseudomonadati</taxon>
        <taxon>Verrucomicrobiota</taxon>
        <taxon>Opitutia</taxon>
        <taxon>Opitutales</taxon>
        <taxon>Opitutaceae</taxon>
        <taxon>Rariglobus</taxon>
    </lineage>
</organism>
<evidence type="ECO:0000259" key="11">
    <source>
        <dbReference type="Pfam" id="PF00924"/>
    </source>
</evidence>
<keyword evidence="6" id="KW-0346">Stress response</keyword>
<gene>
    <name evidence="12" type="ORF">FPL22_13300</name>
</gene>
<dbReference type="InterPro" id="IPR030192">
    <property type="entry name" value="YbdG"/>
</dbReference>
<evidence type="ECO:0000256" key="3">
    <source>
        <dbReference type="ARBA" id="ARBA00022519"/>
    </source>
</evidence>
<feature type="domain" description="Mechanosensitive ion channel MscS" evidence="11">
    <location>
        <begin position="191"/>
        <end position="258"/>
    </location>
</feature>
<evidence type="ECO:0000256" key="8">
    <source>
        <dbReference type="ARBA" id="ARBA00093630"/>
    </source>
</evidence>
<evidence type="ECO:0000256" key="9">
    <source>
        <dbReference type="ARBA" id="ARBA00093659"/>
    </source>
</evidence>
<dbReference type="GO" id="GO:0071470">
    <property type="term" value="P:cellular response to osmotic stress"/>
    <property type="evidence" value="ECO:0007669"/>
    <property type="project" value="InterPro"/>
</dbReference>
<comment type="caution">
    <text evidence="12">The sequence shown here is derived from an EMBL/GenBank/DDBJ whole genome shotgun (WGS) entry which is preliminary data.</text>
</comment>
<evidence type="ECO:0000256" key="6">
    <source>
        <dbReference type="ARBA" id="ARBA00023016"/>
    </source>
</evidence>
<dbReference type="Proteomes" id="UP000315648">
    <property type="component" value="Unassembled WGS sequence"/>
</dbReference>
<dbReference type="InterPro" id="IPR023408">
    <property type="entry name" value="MscS_beta-dom_sf"/>
</dbReference>
<dbReference type="AlphaFoldDB" id="A0A556QK93"/>
<protein>
    <recommendedName>
        <fullName evidence="8">Mechanosensing system component YbdG</fullName>
    </recommendedName>
    <alternativeName>
        <fullName evidence="9">Mechanosensitive channel homolog YbdG</fullName>
    </alternativeName>
</protein>
<evidence type="ECO:0000256" key="2">
    <source>
        <dbReference type="ARBA" id="ARBA00022475"/>
    </source>
</evidence>
<keyword evidence="3" id="KW-0997">Cell inner membrane</keyword>
<evidence type="ECO:0000256" key="5">
    <source>
        <dbReference type="ARBA" id="ARBA00022989"/>
    </source>
</evidence>
<dbReference type="GO" id="GO:0008381">
    <property type="term" value="F:mechanosensitive monoatomic ion channel activity"/>
    <property type="evidence" value="ECO:0007669"/>
    <property type="project" value="InterPro"/>
</dbReference>
<keyword evidence="5 10" id="KW-1133">Transmembrane helix</keyword>
<dbReference type="SUPFAM" id="SSF50182">
    <property type="entry name" value="Sm-like ribonucleoproteins"/>
    <property type="match status" value="1"/>
</dbReference>
<evidence type="ECO:0000256" key="4">
    <source>
        <dbReference type="ARBA" id="ARBA00022692"/>
    </source>
</evidence>
<evidence type="ECO:0000256" key="1">
    <source>
        <dbReference type="ARBA" id="ARBA00004429"/>
    </source>
</evidence>
<evidence type="ECO:0000256" key="10">
    <source>
        <dbReference type="SAM" id="Phobius"/>
    </source>
</evidence>
<evidence type="ECO:0000256" key="7">
    <source>
        <dbReference type="ARBA" id="ARBA00023136"/>
    </source>
</evidence>
<keyword evidence="7 10" id="KW-0472">Membrane</keyword>
<evidence type="ECO:0000313" key="12">
    <source>
        <dbReference type="EMBL" id="TSJ77073.1"/>
    </source>
</evidence>
<dbReference type="InterPro" id="IPR010920">
    <property type="entry name" value="LSM_dom_sf"/>
</dbReference>
<accession>A0A556QK93</accession>
<reference evidence="12 13" key="1">
    <citation type="submission" date="2019-07" db="EMBL/GenBank/DDBJ databases">
        <title>Description of 53C-WASEF.</title>
        <authorList>
            <person name="Pitt A."/>
            <person name="Hahn M.W."/>
        </authorList>
    </citation>
    <scope>NUCLEOTIDE SEQUENCE [LARGE SCALE GENOMIC DNA]</scope>
    <source>
        <strain evidence="12 13">53C-WASEF</strain>
    </source>
</reference>
<dbReference type="OrthoDB" id="9775207at2"/>
<feature type="transmembrane region" description="Helical" evidence="10">
    <location>
        <begin position="110"/>
        <end position="132"/>
    </location>
</feature>
<keyword evidence="13" id="KW-1185">Reference proteome</keyword>
<name>A0A556QK93_9BACT</name>
<feature type="transmembrane region" description="Helical" evidence="10">
    <location>
        <begin position="171"/>
        <end position="188"/>
    </location>
</feature>
<dbReference type="PANTHER" id="PTHR30414:SF0">
    <property type="entry name" value="MINICONDUCTANCE MECHANOSENSITIVE CHANNEL YBDG"/>
    <property type="match status" value="1"/>
</dbReference>
<proteinExistence type="predicted"/>
<dbReference type="Pfam" id="PF00924">
    <property type="entry name" value="MS_channel_2nd"/>
    <property type="match status" value="1"/>
</dbReference>
<dbReference type="FunFam" id="2.30.30.60:FF:000002">
    <property type="entry name" value="Mechanosensitive ion channel family protein"/>
    <property type="match status" value="1"/>
</dbReference>
<dbReference type="InterPro" id="IPR006685">
    <property type="entry name" value="MscS_channel_2nd"/>
</dbReference>
<feature type="transmembrane region" description="Helical" evidence="10">
    <location>
        <begin position="66"/>
        <end position="90"/>
    </location>
</feature>
<evidence type="ECO:0000313" key="13">
    <source>
        <dbReference type="Proteomes" id="UP000315648"/>
    </source>
</evidence>
<keyword evidence="2" id="KW-1003">Cell membrane</keyword>
<sequence>MESFIDKFTLWLQAHGASLEQSLWLARASSVVAMLLLAFAANWIAKHIILRTVKSIAKRTTVTWDDVLLETGVFTRLSHLAPALVIDALGPVALGHNSETLAAVETATSIYLLIIGLMVLHALLNTAQLILGRTTRGAQIPIKGFTQGIMLLATLITGIFILAALMGKSPVYFLSGIGALTAIIILIFKDAILGFVAGIQISVNQLVRVGDWIEMPKNGADGDVIDVSLTTVKVRNWDKTITTIPTYSLISDSFKNWRGMTDSGGRRIKRSLYIDMHTVAFATEQQLARWNGLRLLKPYLDEKLAAIASEKNQPGQDTGVLGNGRRLTNLGTFRAYCIAYLKAHPGIHQDMTFLVRQLQPTEHGVPLELYVFTTDIRWAFYEDVQSDIFDHLLAVIGQFDLRVFQNASGSDIEAAASALRSRPALAQGPLTDAQ</sequence>
<comment type="subcellular location">
    <subcellularLocation>
        <location evidence="1">Cell inner membrane</location>
        <topology evidence="1">Multi-pass membrane protein</topology>
    </subcellularLocation>
</comment>
<dbReference type="Gene3D" id="2.30.30.60">
    <property type="match status" value="1"/>
</dbReference>
<dbReference type="PANTHER" id="PTHR30414">
    <property type="entry name" value="MINICONDUCTANCE MECHANOSENSITIVE CHANNEL YBDG"/>
    <property type="match status" value="1"/>
</dbReference>
<dbReference type="EMBL" id="VMBG01000002">
    <property type="protein sequence ID" value="TSJ77073.1"/>
    <property type="molecule type" value="Genomic_DNA"/>
</dbReference>